<dbReference type="PANTHER" id="PTHR33845">
    <property type="entry name" value="C2H2-TYPE DOMAIN-CONTAINING PROTEIN"/>
    <property type="match status" value="1"/>
</dbReference>
<dbReference type="EMBL" id="LSMT01000846">
    <property type="protein sequence ID" value="PFX14050.1"/>
    <property type="molecule type" value="Genomic_DNA"/>
</dbReference>
<organism evidence="7 8">
    <name type="scientific">Stylophora pistillata</name>
    <name type="common">Smooth cauliflower coral</name>
    <dbReference type="NCBI Taxonomy" id="50429"/>
    <lineage>
        <taxon>Eukaryota</taxon>
        <taxon>Metazoa</taxon>
        <taxon>Cnidaria</taxon>
        <taxon>Anthozoa</taxon>
        <taxon>Hexacorallia</taxon>
        <taxon>Scleractinia</taxon>
        <taxon>Astrocoeniina</taxon>
        <taxon>Pocilloporidae</taxon>
        <taxon>Stylophora</taxon>
    </lineage>
</organism>
<dbReference type="PROSITE" id="PS50950">
    <property type="entry name" value="ZF_THAP"/>
    <property type="match status" value="1"/>
</dbReference>
<evidence type="ECO:0000256" key="3">
    <source>
        <dbReference type="ARBA" id="ARBA00022833"/>
    </source>
</evidence>
<sequence length="395" mass="44906">MPGENCAVFGCGSCRRTKGIGIWKLPLAKDEAHEKWREEWLGEIKKTREMDRNFRELIKYDRVYTCEKHFAPEDIEILAPILESTLVALKASYSRLREAFLRSNLAGCYHNAYLILSLATLGERVGIRILRYDLNNPQAGKDVCERRIATRKSHMRRFINEGNDLNTANYMRVAIESYCGVKGFHATAAEIQDSFQSMMKHSMTGIRALNNFLFDSAGLRAWKAYNVGTGRFFSLAQLQKYCTPQGPTDEAESAKRLVASYSYPEQGCVKVYKESKGLKKHLDVGRHLIKLERESDYDSIIAKWAEKKTFTGDYVQGEVGGAPSVTESPSVSADNPSLEEGWAMEKSKSRLSALNKSGVLKRNVNVSQEEEEDFDYISEVEAMETRFQIRRELEL</sequence>
<dbReference type="GO" id="GO:0003677">
    <property type="term" value="F:DNA binding"/>
    <property type="evidence" value="ECO:0007669"/>
    <property type="project" value="UniProtKB-UniRule"/>
</dbReference>
<dbReference type="PANTHER" id="PTHR33845:SF1">
    <property type="entry name" value="C2H2-TYPE DOMAIN-CONTAINING PROTEIN"/>
    <property type="match status" value="1"/>
</dbReference>
<evidence type="ECO:0000256" key="5">
    <source>
        <dbReference type="PROSITE-ProRule" id="PRU00309"/>
    </source>
</evidence>
<keyword evidence="2 5" id="KW-0863">Zinc-finger</keyword>
<accession>A0A2B4RC12</accession>
<comment type="caution">
    <text evidence="7">The sequence shown here is derived from an EMBL/GenBank/DDBJ whole genome shotgun (WGS) entry which is preliminary data.</text>
</comment>
<evidence type="ECO:0000256" key="2">
    <source>
        <dbReference type="ARBA" id="ARBA00022771"/>
    </source>
</evidence>
<dbReference type="AlphaFoldDB" id="A0A2B4RC12"/>
<evidence type="ECO:0000313" key="8">
    <source>
        <dbReference type="Proteomes" id="UP000225706"/>
    </source>
</evidence>
<gene>
    <name evidence="7" type="ORF">AWC38_SpisGene21824</name>
</gene>
<dbReference type="Proteomes" id="UP000225706">
    <property type="component" value="Unassembled WGS sequence"/>
</dbReference>
<name>A0A2B4RC12_STYPI</name>
<keyword evidence="8" id="KW-1185">Reference proteome</keyword>
<dbReference type="InterPro" id="IPR006612">
    <property type="entry name" value="THAP_Znf"/>
</dbReference>
<keyword evidence="3" id="KW-0862">Zinc</keyword>
<dbReference type="GO" id="GO:0008270">
    <property type="term" value="F:zinc ion binding"/>
    <property type="evidence" value="ECO:0007669"/>
    <property type="project" value="UniProtKB-KW"/>
</dbReference>
<evidence type="ECO:0000313" key="7">
    <source>
        <dbReference type="EMBL" id="PFX14050.1"/>
    </source>
</evidence>
<protein>
    <recommendedName>
        <fullName evidence="6">THAP-type domain-containing protein</fullName>
    </recommendedName>
</protein>
<evidence type="ECO:0000259" key="6">
    <source>
        <dbReference type="PROSITE" id="PS50950"/>
    </source>
</evidence>
<reference evidence="8" key="1">
    <citation type="journal article" date="2017" name="bioRxiv">
        <title>Comparative analysis of the genomes of Stylophora pistillata and Acropora digitifera provides evidence for extensive differences between species of corals.</title>
        <authorList>
            <person name="Voolstra C.R."/>
            <person name="Li Y."/>
            <person name="Liew Y.J."/>
            <person name="Baumgarten S."/>
            <person name="Zoccola D."/>
            <person name="Flot J.-F."/>
            <person name="Tambutte S."/>
            <person name="Allemand D."/>
            <person name="Aranda M."/>
        </authorList>
    </citation>
    <scope>NUCLEOTIDE SEQUENCE [LARGE SCALE GENOMIC DNA]</scope>
</reference>
<feature type="domain" description="THAP-type" evidence="6">
    <location>
        <begin position="1"/>
        <end position="105"/>
    </location>
</feature>
<keyword evidence="1" id="KW-0479">Metal-binding</keyword>
<keyword evidence="4 5" id="KW-0238">DNA-binding</keyword>
<evidence type="ECO:0000256" key="4">
    <source>
        <dbReference type="ARBA" id="ARBA00023125"/>
    </source>
</evidence>
<evidence type="ECO:0000256" key="1">
    <source>
        <dbReference type="ARBA" id="ARBA00022723"/>
    </source>
</evidence>
<dbReference type="OrthoDB" id="5983843at2759"/>
<proteinExistence type="predicted"/>